<gene>
    <name evidence="2" type="ORF">ILYODFUR_019067</name>
</gene>
<protein>
    <submittedName>
        <fullName evidence="2">Uncharacterized protein</fullName>
    </submittedName>
</protein>
<sequence>MPLKSCQELRIVFFWKTQRTCSQHKLSLSYIQTKNIYTHIVLKIVLKDPFLKITSSKLKKYITFMFFFYSSIFSLSTVCYHSANPVSLSCSGGGSKYFLDTCGFVCLTVCVCVCVCVCS</sequence>
<dbReference type="Proteomes" id="UP001482620">
    <property type="component" value="Unassembled WGS sequence"/>
</dbReference>
<keyword evidence="3" id="KW-1185">Reference proteome</keyword>
<evidence type="ECO:0000256" key="1">
    <source>
        <dbReference type="SAM" id="Phobius"/>
    </source>
</evidence>
<proteinExistence type="predicted"/>
<accession>A0ABV0TVU7</accession>
<evidence type="ECO:0000313" key="2">
    <source>
        <dbReference type="EMBL" id="MEQ2237048.1"/>
    </source>
</evidence>
<keyword evidence="1" id="KW-0812">Transmembrane</keyword>
<reference evidence="2 3" key="1">
    <citation type="submission" date="2021-06" db="EMBL/GenBank/DDBJ databases">
        <authorList>
            <person name="Palmer J.M."/>
        </authorList>
    </citation>
    <scope>NUCLEOTIDE SEQUENCE [LARGE SCALE GENOMIC DNA]</scope>
    <source>
        <strain evidence="3">if_2019</strain>
        <tissue evidence="2">Muscle</tissue>
    </source>
</reference>
<feature type="transmembrane region" description="Helical" evidence="1">
    <location>
        <begin position="61"/>
        <end position="83"/>
    </location>
</feature>
<dbReference type="EMBL" id="JAHRIQ010048229">
    <property type="protein sequence ID" value="MEQ2237048.1"/>
    <property type="molecule type" value="Genomic_DNA"/>
</dbReference>
<feature type="transmembrane region" description="Helical" evidence="1">
    <location>
        <begin position="95"/>
        <end position="118"/>
    </location>
</feature>
<name>A0ABV0TVU7_9TELE</name>
<comment type="caution">
    <text evidence="2">The sequence shown here is derived from an EMBL/GenBank/DDBJ whole genome shotgun (WGS) entry which is preliminary data.</text>
</comment>
<keyword evidence="1" id="KW-1133">Transmembrane helix</keyword>
<organism evidence="2 3">
    <name type="scientific">Ilyodon furcidens</name>
    <name type="common">goldbreast splitfin</name>
    <dbReference type="NCBI Taxonomy" id="33524"/>
    <lineage>
        <taxon>Eukaryota</taxon>
        <taxon>Metazoa</taxon>
        <taxon>Chordata</taxon>
        <taxon>Craniata</taxon>
        <taxon>Vertebrata</taxon>
        <taxon>Euteleostomi</taxon>
        <taxon>Actinopterygii</taxon>
        <taxon>Neopterygii</taxon>
        <taxon>Teleostei</taxon>
        <taxon>Neoteleostei</taxon>
        <taxon>Acanthomorphata</taxon>
        <taxon>Ovalentaria</taxon>
        <taxon>Atherinomorphae</taxon>
        <taxon>Cyprinodontiformes</taxon>
        <taxon>Goodeidae</taxon>
        <taxon>Ilyodon</taxon>
    </lineage>
</organism>
<evidence type="ECO:0000313" key="3">
    <source>
        <dbReference type="Proteomes" id="UP001482620"/>
    </source>
</evidence>
<keyword evidence="1" id="KW-0472">Membrane</keyword>